<evidence type="ECO:0000313" key="4">
    <source>
        <dbReference type="Proteomes" id="UP000179807"/>
    </source>
</evidence>
<keyword evidence="2" id="KW-0732">Signal</keyword>
<keyword evidence="1" id="KW-1133">Transmembrane helix</keyword>
<evidence type="ECO:0000313" key="3">
    <source>
        <dbReference type="EMBL" id="OHT10821.1"/>
    </source>
</evidence>
<accession>A0A1J4KN54</accession>
<dbReference type="Proteomes" id="UP000179807">
    <property type="component" value="Unassembled WGS sequence"/>
</dbReference>
<keyword evidence="1" id="KW-0812">Transmembrane</keyword>
<keyword evidence="4" id="KW-1185">Reference proteome</keyword>
<dbReference type="GeneID" id="94835714"/>
<sequence>MFFVLFLPLCFSYTGFCYNPSITQCTCPSYLLEIPNFDDINESLINETDEIELFLCNDLTTAASLVLSSIVNDRILINSSLSSFIAVSFNEKSKKVRLNGVNVISIEKEIVLDEISIIQSNIFPAVFTESLLKGNRKIQNFIKGHSKNLLSNGNLSLKVNKIDCDIQSIANFYLIDTTHGVFDANTKISGELDHQILINLNPQNEESQNSLFCFYTLNGFFENCYLNVGIFSDVFTFDSGEIIFQKPPNVICQVNIIQTNYAVHLVATDESIFRFNLNKPYFIIDLISSDPFFMPDFDFYERIGNQFQINIKNDGVRLVLSKCHLSLNLINQHSPETDGIKASVYLDHQNIQIDSFKSQGNFELSIDGYISRSSNNVANYSLHIQETSINNFQLSKFVVLSNLITTTFTDLIVNAKLSNSTLYFQGQGDFYLSGSFELDTCQIDFTSLHLKDKAKISYNFLLSSPPLITCRNVVNDLFIPLEVNFFYCNDKVPQDETAASFINQARSVLFFKSFKKDDFYVHLDPYCRIDGFSESLSLVEFIFDEEQGNLSFYLIDFPSKVNSVICYGKECSNISFSEDVVINFDNSSSLSEKWTTRISSFTNSFSLYLLEELPEDFYFDFKFDLLTSLPRLSVTVISSSKHRFSIKADDSSGIDELVLYNVILDTPIKEVREWNFNWLLIEGGTEITENAAKYLNFEYIGYFGVDIYSYNFLKQKEVARSKILILQSGKKNCNIDYINSTTVIINDIIIEHDNRFQYYFQSDNIKVSKGNMHKIINLDNKEYLSENDVQLENHLNQFNVIDPMSLLSLNYYNKQSTRNDLEKVPTVHTKQTLANGDDGYFNINMYLFSTSYEGSLTIEGFWNESENPAISLFASSISILYVKTESENLPISFSIMTDMVVYLMPALNSTINNIYIHSPFMPSSQTFSIYCHDSISRVNINNSFCPFYTNTIVQFESEIFHVQNFTFLNDSACYLFGGTFENSIKIMPGSIASFTNSRLKQVKRMEFLFSDNHIPVLLIESKEDEIPQKIEINGDSGSIGEYPIIEGSSIMCSEVSERIDITSKTVETSNTTEKVTIKCGSEGEIIMVIGGHDDEKDNDKDNRRKLMIILIISISCLLAILIVTFVIIIYVKKKKNPVQLKEDLSTPLNSQSSAWQRF</sequence>
<protein>
    <submittedName>
        <fullName evidence="3">Uncharacterized protein</fullName>
    </submittedName>
</protein>
<proteinExistence type="predicted"/>
<dbReference type="RefSeq" id="XP_068363957.1">
    <property type="nucleotide sequence ID" value="XM_068501010.1"/>
</dbReference>
<feature type="chain" id="PRO_5013176152" evidence="2">
    <location>
        <begin position="18"/>
        <end position="1158"/>
    </location>
</feature>
<evidence type="ECO:0000256" key="2">
    <source>
        <dbReference type="SAM" id="SignalP"/>
    </source>
</evidence>
<name>A0A1J4KN54_9EUKA</name>
<dbReference type="VEuPathDB" id="TrichDB:TRFO_19801"/>
<organism evidence="3 4">
    <name type="scientific">Tritrichomonas foetus</name>
    <dbReference type="NCBI Taxonomy" id="1144522"/>
    <lineage>
        <taxon>Eukaryota</taxon>
        <taxon>Metamonada</taxon>
        <taxon>Parabasalia</taxon>
        <taxon>Tritrichomonadida</taxon>
        <taxon>Tritrichomonadidae</taxon>
        <taxon>Tritrichomonas</taxon>
    </lineage>
</organism>
<feature type="transmembrane region" description="Helical" evidence="1">
    <location>
        <begin position="1106"/>
        <end position="1131"/>
    </location>
</feature>
<dbReference type="OrthoDB" id="10688009at2759"/>
<evidence type="ECO:0000256" key="1">
    <source>
        <dbReference type="SAM" id="Phobius"/>
    </source>
</evidence>
<feature type="signal peptide" evidence="2">
    <location>
        <begin position="1"/>
        <end position="17"/>
    </location>
</feature>
<reference evidence="3" key="1">
    <citation type="submission" date="2016-10" db="EMBL/GenBank/DDBJ databases">
        <authorList>
            <person name="Benchimol M."/>
            <person name="Almeida L.G."/>
            <person name="Vasconcelos A.T."/>
            <person name="Perreira-Neves A."/>
            <person name="Rosa I.A."/>
            <person name="Tasca T."/>
            <person name="Bogo M.R."/>
            <person name="de Souza W."/>
        </authorList>
    </citation>
    <scope>NUCLEOTIDE SEQUENCE [LARGE SCALE GENOMIC DNA]</scope>
    <source>
        <strain evidence="3">K</strain>
    </source>
</reference>
<gene>
    <name evidence="3" type="ORF">TRFO_19801</name>
</gene>
<dbReference type="EMBL" id="MLAK01000601">
    <property type="protein sequence ID" value="OHT10821.1"/>
    <property type="molecule type" value="Genomic_DNA"/>
</dbReference>
<keyword evidence="1" id="KW-0472">Membrane</keyword>
<comment type="caution">
    <text evidence="3">The sequence shown here is derived from an EMBL/GenBank/DDBJ whole genome shotgun (WGS) entry which is preliminary data.</text>
</comment>
<dbReference type="AlphaFoldDB" id="A0A1J4KN54"/>